<dbReference type="RefSeq" id="WP_265280893.1">
    <property type="nucleotide sequence ID" value="NZ_QZCW01000001.1"/>
</dbReference>
<dbReference type="Proteomes" id="UP001208935">
    <property type="component" value="Unassembled WGS sequence"/>
</dbReference>
<dbReference type="Pfam" id="PF02388">
    <property type="entry name" value="FemAB"/>
    <property type="match status" value="1"/>
</dbReference>
<keyword evidence="2" id="KW-1185">Reference proteome</keyword>
<evidence type="ECO:0000313" key="2">
    <source>
        <dbReference type="Proteomes" id="UP001208935"/>
    </source>
</evidence>
<comment type="caution">
    <text evidence="1">The sequence shown here is derived from an EMBL/GenBank/DDBJ whole genome shotgun (WGS) entry which is preliminary data.</text>
</comment>
<dbReference type="Gene3D" id="3.40.630.30">
    <property type="match status" value="1"/>
</dbReference>
<dbReference type="EMBL" id="QZCW01000001">
    <property type="protein sequence ID" value="MCW5320013.1"/>
    <property type="molecule type" value="Genomic_DNA"/>
</dbReference>
<dbReference type="InterPro" id="IPR016181">
    <property type="entry name" value="Acyl_CoA_acyltransferase"/>
</dbReference>
<gene>
    <name evidence="1" type="ORF">D5039_02125</name>
</gene>
<accession>A0ABT3KNW8</accession>
<reference evidence="2" key="1">
    <citation type="submission" date="2023-07" db="EMBL/GenBank/DDBJ databases">
        <title>Verminephrobacter genomes.</title>
        <authorList>
            <person name="Lund M.B."/>
        </authorList>
    </citation>
    <scope>NUCLEOTIDE SEQUENCE [LARGE SCALE GENOMIC DNA]</scope>
    <source>
        <strain evidence="2">AtM5-05</strain>
    </source>
</reference>
<dbReference type="InterPro" id="IPR003447">
    <property type="entry name" value="FEMABX"/>
</dbReference>
<evidence type="ECO:0000313" key="1">
    <source>
        <dbReference type="EMBL" id="MCW5320013.1"/>
    </source>
</evidence>
<organism evidence="1 2">
    <name type="scientific">Verminephrobacter aporrectodeae subsp. tuberculatae</name>
    <dbReference type="NCBI Taxonomy" id="1110392"/>
    <lineage>
        <taxon>Bacteria</taxon>
        <taxon>Pseudomonadati</taxon>
        <taxon>Pseudomonadota</taxon>
        <taxon>Betaproteobacteria</taxon>
        <taxon>Burkholderiales</taxon>
        <taxon>Comamonadaceae</taxon>
        <taxon>Verminephrobacter</taxon>
    </lineage>
</organism>
<dbReference type="SUPFAM" id="SSF55729">
    <property type="entry name" value="Acyl-CoA N-acyltransferases (Nat)"/>
    <property type="match status" value="1"/>
</dbReference>
<name>A0ABT3KNW8_9BURK</name>
<protein>
    <submittedName>
        <fullName evidence="1">Peptidoglycan bridge formation glycyltransferase FemA/FemB family protein</fullName>
    </submittedName>
</protein>
<sequence length="347" mass="37772">MQRLIPASEPGVWRQALAPLGALDASYLPQYHLAYALRVPHSRPLLWHFSCAGQHFLYPFLLTPVVLGSVTTPYFDVSSVYGYTGPIASTADSRFIADAWTAFDAYTARQRVIAEFVRFSPFNGNQGLAHPQSCVLANRTLAVSRLPTSRAALLQSLSAKTRNMLRKAGQAGLVARELPLPQYLPQFRALYDATMARKQALEFFLHDDAYWQQLLALGPQGLRLFGSFSGARLVAAAMAVVDGASGLYHLGASLNECAPPGAGNLSLFALSCGLMESGVEFLNMTGGRTTDPNDALLLFKRSNANGTAIFHIGKRIVDPLAYNAVATQWQQLQGSPPDTGKIVFWRP</sequence>
<proteinExistence type="predicted"/>